<proteinExistence type="predicted"/>
<dbReference type="Proteomes" id="UP001140453">
    <property type="component" value="Unassembled WGS sequence"/>
</dbReference>
<keyword evidence="2" id="KW-1133">Transmembrane helix</keyword>
<comment type="caution">
    <text evidence="3">The sequence shown here is derived from an EMBL/GenBank/DDBJ whole genome shotgun (WGS) entry which is preliminary data.</text>
</comment>
<keyword evidence="2" id="KW-0812">Transmembrane</keyword>
<dbReference type="OrthoDB" id="5243689at2759"/>
<name>A0A9W9D200_9PEZI</name>
<evidence type="ECO:0000313" key="4">
    <source>
        <dbReference type="Proteomes" id="UP001140453"/>
    </source>
</evidence>
<feature type="transmembrane region" description="Helical" evidence="2">
    <location>
        <begin position="28"/>
        <end position="47"/>
    </location>
</feature>
<protein>
    <submittedName>
        <fullName evidence="3">Uncharacterized protein</fullName>
    </submittedName>
</protein>
<evidence type="ECO:0000313" key="3">
    <source>
        <dbReference type="EMBL" id="KAJ4396471.1"/>
    </source>
</evidence>
<reference evidence="3" key="1">
    <citation type="submission" date="2022-10" db="EMBL/GenBank/DDBJ databases">
        <title>Tapping the CABI collections for fungal endophytes: first genome assemblies for Collariella, Neodidymelliopsis, Ascochyta clinopodiicola, Didymella pomorum, Didymosphaeria variabile, Neocosmospora piperis and Neocucurbitaria cava.</title>
        <authorList>
            <person name="Hill R."/>
        </authorList>
    </citation>
    <scope>NUCLEOTIDE SEQUENCE</scope>
    <source>
        <strain evidence="3">IMI 355082</strain>
    </source>
</reference>
<evidence type="ECO:0000256" key="2">
    <source>
        <dbReference type="SAM" id="Phobius"/>
    </source>
</evidence>
<keyword evidence="2" id="KW-0472">Membrane</keyword>
<evidence type="ECO:0000256" key="1">
    <source>
        <dbReference type="SAM" id="MobiDB-lite"/>
    </source>
</evidence>
<gene>
    <name evidence="3" type="ORF">N0V93_000690</name>
</gene>
<dbReference type="AlphaFoldDB" id="A0A9W9D200"/>
<accession>A0A9W9D200</accession>
<feature type="region of interest" description="Disordered" evidence="1">
    <location>
        <begin position="55"/>
        <end position="75"/>
    </location>
</feature>
<dbReference type="EMBL" id="JAPEVB010000001">
    <property type="protein sequence ID" value="KAJ4396471.1"/>
    <property type="molecule type" value="Genomic_DNA"/>
</dbReference>
<sequence>MPAINNALISRDTISHIAKRENWAQKEAGVVVVFAIVFVVAAGLIGTGKNPRPAGLFTNSLKGKKSSKAVRDQPK</sequence>
<keyword evidence="4" id="KW-1185">Reference proteome</keyword>
<organism evidence="3 4">
    <name type="scientific">Gnomoniopsis smithogilvyi</name>
    <dbReference type="NCBI Taxonomy" id="1191159"/>
    <lineage>
        <taxon>Eukaryota</taxon>
        <taxon>Fungi</taxon>
        <taxon>Dikarya</taxon>
        <taxon>Ascomycota</taxon>
        <taxon>Pezizomycotina</taxon>
        <taxon>Sordariomycetes</taxon>
        <taxon>Sordariomycetidae</taxon>
        <taxon>Diaporthales</taxon>
        <taxon>Gnomoniaceae</taxon>
        <taxon>Gnomoniopsis</taxon>
    </lineage>
</organism>